<evidence type="ECO:0000256" key="2">
    <source>
        <dbReference type="ARBA" id="ARBA00022722"/>
    </source>
</evidence>
<comment type="cofactor">
    <cofactor evidence="1">
        <name>Mg(2+)</name>
        <dbReference type="ChEBI" id="CHEBI:18420"/>
    </cofactor>
</comment>
<dbReference type="SUPFAM" id="SSF53098">
    <property type="entry name" value="Ribonuclease H-like"/>
    <property type="match status" value="1"/>
</dbReference>
<dbReference type="InterPro" id="IPR036397">
    <property type="entry name" value="RNaseH_sf"/>
</dbReference>
<dbReference type="GO" id="GO:0005737">
    <property type="term" value="C:cytoplasm"/>
    <property type="evidence" value="ECO:0007669"/>
    <property type="project" value="TreeGrafter"/>
</dbReference>
<evidence type="ECO:0000256" key="5">
    <source>
        <dbReference type="ARBA" id="ARBA00022839"/>
    </source>
</evidence>
<keyword evidence="3" id="KW-0479">Metal-binding</keyword>
<evidence type="ECO:0000256" key="7">
    <source>
        <dbReference type="ARBA" id="ARBA00025769"/>
    </source>
</evidence>
<evidence type="ECO:0000259" key="8">
    <source>
        <dbReference type="SMART" id="SM00479"/>
    </source>
</evidence>
<keyword evidence="2" id="KW-0540">Nuclease</keyword>
<dbReference type="Proteomes" id="UP001153737">
    <property type="component" value="Chromosome 2"/>
</dbReference>
<feature type="domain" description="Exonuclease" evidence="8">
    <location>
        <begin position="34"/>
        <end position="312"/>
    </location>
</feature>
<protein>
    <recommendedName>
        <fullName evidence="8">Exonuclease domain-containing protein</fullName>
    </recommendedName>
</protein>
<evidence type="ECO:0000313" key="9">
    <source>
        <dbReference type="EMBL" id="CAH1155732.1"/>
    </source>
</evidence>
<proteinExistence type="inferred from homology"/>
<keyword evidence="5" id="KW-0269">Exonuclease</keyword>
<keyword evidence="10" id="KW-1185">Reference proteome</keyword>
<dbReference type="GO" id="GO:0046872">
    <property type="term" value="F:metal ion binding"/>
    <property type="evidence" value="ECO:0007669"/>
    <property type="project" value="UniProtKB-KW"/>
</dbReference>
<dbReference type="EMBL" id="OU896708">
    <property type="protein sequence ID" value="CAH1155732.1"/>
    <property type="molecule type" value="Genomic_DNA"/>
</dbReference>
<dbReference type="InterPro" id="IPR013520">
    <property type="entry name" value="Ribonucl_H"/>
</dbReference>
<evidence type="ECO:0000256" key="3">
    <source>
        <dbReference type="ARBA" id="ARBA00022723"/>
    </source>
</evidence>
<reference evidence="9" key="2">
    <citation type="submission" date="2022-10" db="EMBL/GenBank/DDBJ databases">
        <authorList>
            <consortium name="ENA_rothamsted_submissions"/>
            <consortium name="culmorum"/>
            <person name="King R."/>
        </authorList>
    </citation>
    <scope>NUCLEOTIDE SEQUENCE</scope>
</reference>
<dbReference type="PANTHER" id="PTHR13058">
    <property type="entry name" value="THREE PRIME REPAIR EXONUCLEASE 1, 2"/>
    <property type="match status" value="1"/>
</dbReference>
<reference evidence="9" key="1">
    <citation type="submission" date="2022-01" db="EMBL/GenBank/DDBJ databases">
        <authorList>
            <person name="King R."/>
        </authorList>
    </citation>
    <scope>NUCLEOTIDE SEQUENCE</scope>
</reference>
<name>A0A9P0GPZ1_PHACE</name>
<organism evidence="9 10">
    <name type="scientific">Phaedon cochleariae</name>
    <name type="common">Mustard beetle</name>
    <dbReference type="NCBI Taxonomy" id="80249"/>
    <lineage>
        <taxon>Eukaryota</taxon>
        <taxon>Metazoa</taxon>
        <taxon>Ecdysozoa</taxon>
        <taxon>Arthropoda</taxon>
        <taxon>Hexapoda</taxon>
        <taxon>Insecta</taxon>
        <taxon>Pterygota</taxon>
        <taxon>Neoptera</taxon>
        <taxon>Endopterygota</taxon>
        <taxon>Coleoptera</taxon>
        <taxon>Polyphaga</taxon>
        <taxon>Cucujiformia</taxon>
        <taxon>Chrysomeloidea</taxon>
        <taxon>Chrysomelidae</taxon>
        <taxon>Chrysomelinae</taxon>
        <taxon>Chrysomelini</taxon>
        <taxon>Phaedon</taxon>
    </lineage>
</organism>
<dbReference type="InterPro" id="IPR012337">
    <property type="entry name" value="RNaseH-like_sf"/>
</dbReference>
<dbReference type="SMART" id="SM00479">
    <property type="entry name" value="EXOIII"/>
    <property type="match status" value="1"/>
</dbReference>
<evidence type="ECO:0000256" key="6">
    <source>
        <dbReference type="ARBA" id="ARBA00022842"/>
    </source>
</evidence>
<accession>A0A9P0GPZ1</accession>
<sequence>MYICWSPVCYLSSRIPILGSYYIRNMSLQSEIRTFVFVDTETTGLPSLENNKTKITELCLIAVQASHIRLGVFPRVQNKLSLCFNPCKLISSDSEKITGLSNHLLEHLSNFTKDSVSSINNFLKHNPKPICFVAHNGNNFDYPILRREINRTDSSLSDDILCIDSLVTFQELYLEDMQKKVVKDEVDIGANRVPLEFTDEYDKLLFDEPEKQDTKCTDKIAIVQKINETTPKKQMMISHSDTSSEFCQPSKKMKLTPSTPAAKRNLRFDVSFKLGDVYSRLTKKSPQNVHQAEGDVLMLIMSAATMGDRFVDWANSNAKKFYDIPPMVPGKKIGT</sequence>
<comment type="similarity">
    <text evidence="7">Belongs to the exonuclease superfamily. TREX family.</text>
</comment>
<dbReference type="OrthoDB" id="10250935at2759"/>
<keyword evidence="4" id="KW-0378">Hydrolase</keyword>
<keyword evidence="6" id="KW-0460">Magnesium</keyword>
<evidence type="ECO:0000256" key="4">
    <source>
        <dbReference type="ARBA" id="ARBA00022801"/>
    </source>
</evidence>
<dbReference type="AlphaFoldDB" id="A0A9P0GPZ1"/>
<dbReference type="PANTHER" id="PTHR13058:SF19">
    <property type="entry name" value="LD40940P"/>
    <property type="match status" value="1"/>
</dbReference>
<dbReference type="InterPro" id="IPR040393">
    <property type="entry name" value="TREX1/2"/>
</dbReference>
<dbReference type="Pfam" id="PF00929">
    <property type="entry name" value="RNase_T"/>
    <property type="match status" value="1"/>
</dbReference>
<evidence type="ECO:0000313" key="10">
    <source>
        <dbReference type="Proteomes" id="UP001153737"/>
    </source>
</evidence>
<gene>
    <name evidence="9" type="ORF">PHAECO_LOCUS6206</name>
</gene>
<dbReference type="GO" id="GO:0003676">
    <property type="term" value="F:nucleic acid binding"/>
    <property type="evidence" value="ECO:0007669"/>
    <property type="project" value="InterPro"/>
</dbReference>
<dbReference type="Gene3D" id="3.30.420.10">
    <property type="entry name" value="Ribonuclease H-like superfamily/Ribonuclease H"/>
    <property type="match status" value="2"/>
</dbReference>
<evidence type="ECO:0000256" key="1">
    <source>
        <dbReference type="ARBA" id="ARBA00001946"/>
    </source>
</evidence>
<dbReference type="GO" id="GO:0008296">
    <property type="term" value="F:3'-5'-DNA exonuclease activity"/>
    <property type="evidence" value="ECO:0007669"/>
    <property type="project" value="TreeGrafter"/>
</dbReference>
<dbReference type="GO" id="GO:0006308">
    <property type="term" value="P:DNA catabolic process"/>
    <property type="evidence" value="ECO:0007669"/>
    <property type="project" value="TreeGrafter"/>
</dbReference>